<dbReference type="Gramene" id="TraesCS3B02G091800.1">
    <property type="protein sequence ID" value="TraesCS3B02G091800.1"/>
    <property type="gene ID" value="TraesCS3B02G091800"/>
</dbReference>
<reference evidence="1" key="2">
    <citation type="submission" date="2018-10" db="UniProtKB">
        <authorList>
            <consortium name="EnsemblPlants"/>
        </authorList>
    </citation>
    <scope>IDENTIFICATION</scope>
</reference>
<dbReference type="OrthoDB" id="191139at2759"/>
<dbReference type="Gramene" id="TraesCS3B03G0214500.1">
    <property type="protein sequence ID" value="TraesCS3B03G0214500.1.CDS"/>
    <property type="gene ID" value="TraesCS3B03G0214500"/>
</dbReference>
<organism evidence="1">
    <name type="scientific">Triticum aestivum</name>
    <name type="common">Wheat</name>
    <dbReference type="NCBI Taxonomy" id="4565"/>
    <lineage>
        <taxon>Eukaryota</taxon>
        <taxon>Viridiplantae</taxon>
        <taxon>Streptophyta</taxon>
        <taxon>Embryophyta</taxon>
        <taxon>Tracheophyta</taxon>
        <taxon>Spermatophyta</taxon>
        <taxon>Magnoliopsida</taxon>
        <taxon>Liliopsida</taxon>
        <taxon>Poales</taxon>
        <taxon>Poaceae</taxon>
        <taxon>BOP clade</taxon>
        <taxon>Pooideae</taxon>
        <taxon>Triticodae</taxon>
        <taxon>Triticeae</taxon>
        <taxon>Triticinae</taxon>
        <taxon>Triticum</taxon>
    </lineage>
</organism>
<dbReference type="AlphaFoldDB" id="A0A3B6FG26"/>
<dbReference type="Proteomes" id="UP000019116">
    <property type="component" value="Chromosome 3B"/>
</dbReference>
<protein>
    <submittedName>
        <fullName evidence="1">Uncharacterized protein</fullName>
    </submittedName>
</protein>
<accession>A0A3B6FG26</accession>
<reference evidence="1" key="1">
    <citation type="submission" date="2018-08" db="EMBL/GenBank/DDBJ databases">
        <authorList>
            <person name="Rossello M."/>
        </authorList>
    </citation>
    <scope>NUCLEOTIDE SEQUENCE [LARGE SCALE GENOMIC DNA]</scope>
    <source>
        <strain evidence="1">cv. Chinese Spring</strain>
    </source>
</reference>
<dbReference type="Gramene" id="TraesWEE_scaffold_037773_01G000100.1">
    <property type="protein sequence ID" value="TraesWEE_scaffold_037773_01G000100.1"/>
    <property type="gene ID" value="TraesWEE_scaffold_037773_01G000100"/>
</dbReference>
<sequence length="147" mass="16053">MQQLINTCGLWTLLFWISDSSIKKKDAIFLSLSTQKEKEIRFFCPLPETTHKKKEGRESREETCFIEYFRSRPKNQMGILSLITGKPGASGFGSGSTAEQVTEDICAAGLTVVVTGTHHNPTPTQPAGFLPCSCAARQITNGARSAA</sequence>
<evidence type="ECO:0000313" key="2">
    <source>
        <dbReference type="Proteomes" id="UP000019116"/>
    </source>
</evidence>
<evidence type="ECO:0000313" key="1">
    <source>
        <dbReference type="EnsemblPlants" id="TraesCS3B02G091800.1"/>
    </source>
</evidence>
<gene>
    <name evidence="1" type="primary">LOC123068661</name>
</gene>
<keyword evidence="2" id="KW-1185">Reference proteome</keyword>
<dbReference type="Gramene" id="TraesCLE_scaffold_035764_01G000100.1">
    <property type="protein sequence ID" value="TraesCLE_scaffold_035764_01G000100.1"/>
    <property type="gene ID" value="TraesCLE_scaffold_035764_01G000100"/>
</dbReference>
<dbReference type="EnsemblPlants" id="TraesCS3B02G091800.1">
    <property type="protein sequence ID" value="TraesCS3B02G091800.1"/>
    <property type="gene ID" value="TraesCS3B02G091800"/>
</dbReference>
<dbReference type="Gramene" id="TraesROB_scaffold_044386_01G000100.1">
    <property type="protein sequence ID" value="TraesROB_scaffold_044386_01G000100.1"/>
    <property type="gene ID" value="TraesROB_scaffold_044386_01G000100"/>
</dbReference>
<proteinExistence type="predicted"/>
<name>A0A3B6FG26_WHEAT</name>